<dbReference type="PRINTS" id="PR00778">
    <property type="entry name" value="HTHARSR"/>
</dbReference>
<evidence type="ECO:0000313" key="6">
    <source>
        <dbReference type="Proteomes" id="UP000345637"/>
    </source>
</evidence>
<evidence type="ECO:0000256" key="1">
    <source>
        <dbReference type="ARBA" id="ARBA00023015"/>
    </source>
</evidence>
<dbReference type="InterPro" id="IPR011991">
    <property type="entry name" value="ArsR-like_HTH"/>
</dbReference>
<dbReference type="Gene3D" id="1.10.10.10">
    <property type="entry name" value="Winged helix-like DNA-binding domain superfamily/Winged helix DNA-binding domain"/>
    <property type="match status" value="1"/>
</dbReference>
<dbReference type="PROSITE" id="PS50987">
    <property type="entry name" value="HTH_ARSR_2"/>
    <property type="match status" value="1"/>
</dbReference>
<dbReference type="InterPro" id="IPR036388">
    <property type="entry name" value="WH-like_DNA-bd_sf"/>
</dbReference>
<dbReference type="InterPro" id="IPR036390">
    <property type="entry name" value="WH_DNA-bd_sf"/>
</dbReference>
<protein>
    <submittedName>
        <fullName evidence="5">Probable HTH-type transcriptional regulator ygaV</fullName>
    </submittedName>
</protein>
<dbReference type="NCBIfam" id="NF033788">
    <property type="entry name" value="HTH_metalloreg"/>
    <property type="match status" value="1"/>
</dbReference>
<dbReference type="Pfam" id="PF01022">
    <property type="entry name" value="HTH_5"/>
    <property type="match status" value="1"/>
</dbReference>
<keyword evidence="1" id="KW-0805">Transcription regulation</keyword>
<dbReference type="SUPFAM" id="SSF46785">
    <property type="entry name" value="Winged helix' DNA-binding domain"/>
    <property type="match status" value="1"/>
</dbReference>
<dbReference type="SMART" id="SM00418">
    <property type="entry name" value="HTH_ARSR"/>
    <property type="match status" value="1"/>
</dbReference>
<name>A0A485BYI9_RAOPL</name>
<dbReference type="InterPro" id="IPR051011">
    <property type="entry name" value="Metal_resp_trans_reg"/>
</dbReference>
<organism evidence="5 6">
    <name type="scientific">Raoultella planticola</name>
    <name type="common">Klebsiella planticola</name>
    <dbReference type="NCBI Taxonomy" id="575"/>
    <lineage>
        <taxon>Bacteria</taxon>
        <taxon>Pseudomonadati</taxon>
        <taxon>Pseudomonadota</taxon>
        <taxon>Gammaproteobacteria</taxon>
        <taxon>Enterobacterales</taxon>
        <taxon>Enterobacteriaceae</taxon>
        <taxon>Klebsiella/Raoultella group</taxon>
        <taxon>Raoultella</taxon>
    </lineage>
</organism>
<evidence type="ECO:0000256" key="3">
    <source>
        <dbReference type="ARBA" id="ARBA00023163"/>
    </source>
</evidence>
<proteinExistence type="predicted"/>
<dbReference type="GO" id="GO:0003700">
    <property type="term" value="F:DNA-binding transcription factor activity"/>
    <property type="evidence" value="ECO:0007669"/>
    <property type="project" value="InterPro"/>
</dbReference>
<evidence type="ECO:0000256" key="2">
    <source>
        <dbReference type="ARBA" id="ARBA00023125"/>
    </source>
</evidence>
<dbReference type="PANTHER" id="PTHR43132">
    <property type="entry name" value="ARSENICAL RESISTANCE OPERON REPRESSOR ARSR-RELATED"/>
    <property type="match status" value="1"/>
</dbReference>
<dbReference type="InterPro" id="IPR001845">
    <property type="entry name" value="HTH_ArsR_DNA-bd_dom"/>
</dbReference>
<feature type="domain" description="HTH arsR-type" evidence="4">
    <location>
        <begin position="7"/>
        <end position="101"/>
    </location>
</feature>
<dbReference type="Proteomes" id="UP000345637">
    <property type="component" value="Unassembled WGS sequence"/>
</dbReference>
<dbReference type="AlphaFoldDB" id="A0A485BYI9"/>
<dbReference type="EMBL" id="CAADJE010000025">
    <property type="protein sequence ID" value="VFS77126.1"/>
    <property type="molecule type" value="Genomic_DNA"/>
</dbReference>
<dbReference type="PANTHER" id="PTHR43132:SF2">
    <property type="entry name" value="ARSENICAL RESISTANCE OPERON REPRESSOR ARSR-RELATED"/>
    <property type="match status" value="1"/>
</dbReference>
<evidence type="ECO:0000259" key="4">
    <source>
        <dbReference type="PROSITE" id="PS50987"/>
    </source>
</evidence>
<dbReference type="CDD" id="cd00090">
    <property type="entry name" value="HTH_ARSR"/>
    <property type="match status" value="1"/>
</dbReference>
<evidence type="ECO:0000313" key="5">
    <source>
        <dbReference type="EMBL" id="VFS77126.1"/>
    </source>
</evidence>
<sequence>MNTPEQLQSSAGEAAALLKAMSNPNRLMILCMLCETPRASAGELARVTGLSPSATSQHLARMRDEGLIGSEREAQRIHYFITHPAVQQIITTLKTIYWPIRSRHDYRHSFS</sequence>
<gene>
    <name evidence="5" type="primary">ygaV</name>
    <name evidence="5" type="ORF">NCTC12998_04954</name>
</gene>
<dbReference type="GO" id="GO:0003677">
    <property type="term" value="F:DNA binding"/>
    <property type="evidence" value="ECO:0007669"/>
    <property type="project" value="UniProtKB-KW"/>
</dbReference>
<accession>A0A485BYI9</accession>
<keyword evidence="3" id="KW-0804">Transcription</keyword>
<keyword evidence="2" id="KW-0238">DNA-binding</keyword>
<reference evidence="5 6" key="1">
    <citation type="submission" date="2019-03" db="EMBL/GenBank/DDBJ databases">
        <authorList>
            <consortium name="Pathogen Informatics"/>
        </authorList>
    </citation>
    <scope>NUCLEOTIDE SEQUENCE [LARGE SCALE GENOMIC DNA]</scope>
    <source>
        <strain evidence="5 6">NCTC12998</strain>
    </source>
</reference>